<gene>
    <name evidence="1" type="ORF">E9998_00565</name>
</gene>
<comment type="caution">
    <text evidence="1">The sequence shown here is derived from an EMBL/GenBank/DDBJ whole genome shotgun (WGS) entry which is preliminary data.</text>
</comment>
<organism evidence="1 2">
    <name type="scientific">Glycomyces paridis</name>
    <dbReference type="NCBI Taxonomy" id="2126555"/>
    <lineage>
        <taxon>Bacteria</taxon>
        <taxon>Bacillati</taxon>
        <taxon>Actinomycetota</taxon>
        <taxon>Actinomycetes</taxon>
        <taxon>Glycomycetales</taxon>
        <taxon>Glycomycetaceae</taxon>
        <taxon>Glycomyces</taxon>
    </lineage>
</organism>
<accession>A0A4S8PQD9</accession>
<name>A0A4S8PQD9_9ACTN</name>
<proteinExistence type="predicted"/>
<dbReference type="AlphaFoldDB" id="A0A4S8PQD9"/>
<dbReference type="OrthoDB" id="5183626at2"/>
<dbReference type="RefSeq" id="WP_136527762.1">
    <property type="nucleotide sequence ID" value="NZ_STGX01000001.1"/>
</dbReference>
<reference evidence="1 2" key="1">
    <citation type="journal article" date="2018" name="Int. J. Syst. Evol. Microbiol.">
        <title>Glycomyces paridis sp. nov., isolated from the medicinal plant Paris polyphylla.</title>
        <authorList>
            <person name="Fang X.M."/>
            <person name="Bai J.L."/>
            <person name="Su J."/>
            <person name="Zhao L.L."/>
            <person name="Liu H.Y."/>
            <person name="Ma B.P."/>
            <person name="Zhang Y.Q."/>
            <person name="Yu L.Y."/>
        </authorList>
    </citation>
    <scope>NUCLEOTIDE SEQUENCE [LARGE SCALE GENOMIC DNA]</scope>
    <source>
        <strain evidence="1 2">CPCC 204357</strain>
    </source>
</reference>
<protein>
    <recommendedName>
        <fullName evidence="3">Glycosyltransferase family 4 protein</fullName>
    </recommendedName>
</protein>
<keyword evidence="2" id="KW-1185">Reference proteome</keyword>
<evidence type="ECO:0000313" key="1">
    <source>
        <dbReference type="EMBL" id="THV31985.1"/>
    </source>
</evidence>
<evidence type="ECO:0000313" key="2">
    <source>
        <dbReference type="Proteomes" id="UP000305792"/>
    </source>
</evidence>
<evidence type="ECO:0008006" key="3">
    <source>
        <dbReference type="Google" id="ProtNLM"/>
    </source>
</evidence>
<sequence>MSRVVVVVFNAGQVRKVNAYVEAAVGAGAEVTVLSASGGQGWGPGRDLHPAARAVTVGPAEHRQPLVWLYLAFVEKGPGVLLRRAAGRLPGPAGRACGKGAALHAKAARTIRRRLFWPAYKVVRGQALRRLALRRLGDLGLDGAERVVVVDEAAVPFGWALARRRPGLDVTRRLDRTLYDPPAPAP</sequence>
<dbReference type="Proteomes" id="UP000305792">
    <property type="component" value="Unassembled WGS sequence"/>
</dbReference>
<dbReference type="EMBL" id="STGX01000001">
    <property type="protein sequence ID" value="THV31985.1"/>
    <property type="molecule type" value="Genomic_DNA"/>
</dbReference>